<dbReference type="RefSeq" id="WP_095135060.1">
    <property type="nucleotide sequence ID" value="NZ_NIBG01000022.1"/>
</dbReference>
<keyword evidence="10" id="KW-1185">Reference proteome</keyword>
<dbReference type="GO" id="GO:0008360">
    <property type="term" value="P:regulation of cell shape"/>
    <property type="evidence" value="ECO:0007669"/>
    <property type="project" value="UniProtKB-UniRule"/>
</dbReference>
<evidence type="ECO:0000256" key="4">
    <source>
        <dbReference type="ARBA" id="ARBA00022984"/>
    </source>
</evidence>
<dbReference type="UniPathway" id="UPA00219"/>
<accession>A0A267MG32</accession>
<evidence type="ECO:0000256" key="3">
    <source>
        <dbReference type="ARBA" id="ARBA00022960"/>
    </source>
</evidence>
<dbReference type="GO" id="GO:0009252">
    <property type="term" value="P:peptidoglycan biosynthetic process"/>
    <property type="evidence" value="ECO:0007669"/>
    <property type="project" value="UniProtKB-UniPathway"/>
</dbReference>
<dbReference type="PROSITE" id="PS52029">
    <property type="entry name" value="LD_TPASE"/>
    <property type="match status" value="1"/>
</dbReference>
<feature type="region of interest" description="Disordered" evidence="7">
    <location>
        <begin position="53"/>
        <end position="72"/>
    </location>
</feature>
<dbReference type="InterPro" id="IPR038063">
    <property type="entry name" value="Transpep_catalytic_dom"/>
</dbReference>
<dbReference type="PROSITE" id="PS51257">
    <property type="entry name" value="PROKAR_LIPOPROTEIN"/>
    <property type="match status" value="1"/>
</dbReference>
<comment type="caution">
    <text evidence="9">The sequence shown here is derived from an EMBL/GenBank/DDBJ whole genome shotgun (WGS) entry which is preliminary data.</text>
</comment>
<protein>
    <recommendedName>
        <fullName evidence="8">L,D-TPase catalytic domain-containing protein</fullName>
    </recommendedName>
</protein>
<dbReference type="Pfam" id="PF08239">
    <property type="entry name" value="SH3_3"/>
    <property type="match status" value="1"/>
</dbReference>
<evidence type="ECO:0000256" key="7">
    <source>
        <dbReference type="SAM" id="MobiDB-lite"/>
    </source>
</evidence>
<feature type="region of interest" description="Disordered" evidence="7">
    <location>
        <begin position="27"/>
        <end position="48"/>
    </location>
</feature>
<comment type="pathway">
    <text evidence="1 6">Cell wall biogenesis; peptidoglycan biosynthesis.</text>
</comment>
<feature type="compositionally biased region" description="Basic and acidic residues" evidence="7">
    <location>
        <begin position="58"/>
        <end position="69"/>
    </location>
</feature>
<dbReference type="InterPro" id="IPR005490">
    <property type="entry name" value="LD_TPept_cat_dom"/>
</dbReference>
<organism evidence="9 10">
    <name type="scientific">Anaeromicrobium sediminis</name>
    <dbReference type="NCBI Taxonomy" id="1478221"/>
    <lineage>
        <taxon>Bacteria</taxon>
        <taxon>Bacillati</taxon>
        <taxon>Bacillota</taxon>
        <taxon>Clostridia</taxon>
        <taxon>Peptostreptococcales</taxon>
        <taxon>Thermotaleaceae</taxon>
        <taxon>Anaeromicrobium</taxon>
    </lineage>
</organism>
<evidence type="ECO:0000256" key="2">
    <source>
        <dbReference type="ARBA" id="ARBA00022679"/>
    </source>
</evidence>
<dbReference type="Gene3D" id="2.30.30.40">
    <property type="entry name" value="SH3 Domains"/>
    <property type="match status" value="1"/>
</dbReference>
<evidence type="ECO:0000256" key="6">
    <source>
        <dbReference type="PROSITE-ProRule" id="PRU01373"/>
    </source>
</evidence>
<evidence type="ECO:0000313" key="9">
    <source>
        <dbReference type="EMBL" id="PAB57835.1"/>
    </source>
</evidence>
<name>A0A267MG32_9FIRM</name>
<keyword evidence="5 6" id="KW-0961">Cell wall biogenesis/degradation</keyword>
<feature type="domain" description="L,D-TPase catalytic" evidence="8">
    <location>
        <begin position="309"/>
        <end position="450"/>
    </location>
</feature>
<evidence type="ECO:0000256" key="1">
    <source>
        <dbReference type="ARBA" id="ARBA00004752"/>
    </source>
</evidence>
<keyword evidence="2" id="KW-0808">Transferase</keyword>
<dbReference type="SUPFAM" id="SSF141523">
    <property type="entry name" value="L,D-transpeptidase catalytic domain-like"/>
    <property type="match status" value="1"/>
</dbReference>
<dbReference type="AlphaFoldDB" id="A0A267MG32"/>
<proteinExistence type="predicted"/>
<dbReference type="Proteomes" id="UP000216024">
    <property type="component" value="Unassembled WGS sequence"/>
</dbReference>
<keyword evidence="3 6" id="KW-0133">Cell shape</keyword>
<dbReference type="GO" id="GO:0071555">
    <property type="term" value="P:cell wall organization"/>
    <property type="evidence" value="ECO:0007669"/>
    <property type="project" value="UniProtKB-UniRule"/>
</dbReference>
<dbReference type="CDD" id="cd16913">
    <property type="entry name" value="YkuD_like"/>
    <property type="match status" value="1"/>
</dbReference>
<evidence type="ECO:0000259" key="8">
    <source>
        <dbReference type="PROSITE" id="PS52029"/>
    </source>
</evidence>
<dbReference type="InterPro" id="IPR003646">
    <property type="entry name" value="SH3-like_bac-type"/>
</dbReference>
<keyword evidence="4 6" id="KW-0573">Peptidoglycan synthesis</keyword>
<dbReference type="Pfam" id="PF03734">
    <property type="entry name" value="YkuD"/>
    <property type="match status" value="1"/>
</dbReference>
<dbReference type="OrthoDB" id="92744at2"/>
<gene>
    <name evidence="9" type="ORF">CCE28_17690</name>
</gene>
<feature type="active site" description="Proton donor/acceptor" evidence="6">
    <location>
        <position position="391"/>
    </location>
</feature>
<sequence length="451" mass="52223">MKKKAFLLFVIFSIFFTGCNINEVLSSKDKSNGGDTSTTRDIEEDVNSVNIKEDEDLTEKAEAENKTEEDTLISQEEVKEDANIENIQKEEYVTIETFNTQLPDSINEDIKYNKYSTSYNYFLILSKSINIREKPTTNSKVLGKGSYFEKINIIESVKGQYIKKYNNDLWYKVFWKEGGNIKYGYVFSLLGQAREFQFHKMVESLNILKNEVENNKTAYIANYKNRNGKAPYYKGKTTDNYGERRYQSAPAYAKPSAKSKFRYIPDGTLVSIVGKSDKYYKITTLNFKGEYWVPKRFVSFRNSIKNLKKVVVVDRKNQNEAVFQYGEGKWNLISYVFATTGEKSKYKLETPLGHFMAIEKKTKFLYFKDGTREIAGYAPYAIRFMGGSYIHGVPVSFKIVDDKRIDPGMREYLFTIGTVPRSHRCVRNYTSHAKFLYDWITIGESAVIVIE</sequence>
<evidence type="ECO:0000313" key="10">
    <source>
        <dbReference type="Proteomes" id="UP000216024"/>
    </source>
</evidence>
<feature type="active site" description="Nucleophile" evidence="6">
    <location>
        <position position="425"/>
    </location>
</feature>
<dbReference type="GO" id="GO:0016740">
    <property type="term" value="F:transferase activity"/>
    <property type="evidence" value="ECO:0007669"/>
    <property type="project" value="UniProtKB-KW"/>
</dbReference>
<reference evidence="9 10" key="1">
    <citation type="submission" date="2017-06" db="EMBL/GenBank/DDBJ databases">
        <title>Draft genome sequence of anaerobic fermentative bacterium Anaeromicrobium sediminis DY2726D isolated from West Pacific Ocean sediments.</title>
        <authorList>
            <person name="Zeng X."/>
        </authorList>
    </citation>
    <scope>NUCLEOTIDE SEQUENCE [LARGE SCALE GENOMIC DNA]</scope>
    <source>
        <strain evidence="9 10">DY2726D</strain>
    </source>
</reference>
<evidence type="ECO:0000256" key="5">
    <source>
        <dbReference type="ARBA" id="ARBA00023316"/>
    </source>
</evidence>
<dbReference type="EMBL" id="NIBG01000022">
    <property type="protein sequence ID" value="PAB57835.1"/>
    <property type="molecule type" value="Genomic_DNA"/>
</dbReference>
<dbReference type="Gene3D" id="2.40.440.10">
    <property type="entry name" value="L,D-transpeptidase catalytic domain-like"/>
    <property type="match status" value="1"/>
</dbReference>